<keyword evidence="4" id="KW-1185">Reference proteome</keyword>
<protein>
    <recommendedName>
        <fullName evidence="5">Protein TonB</fullName>
    </recommendedName>
</protein>
<evidence type="ECO:0008006" key="5">
    <source>
        <dbReference type="Google" id="ProtNLM"/>
    </source>
</evidence>
<feature type="compositionally biased region" description="Pro residues" evidence="1">
    <location>
        <begin position="34"/>
        <end position="46"/>
    </location>
</feature>
<dbReference type="AlphaFoldDB" id="A0A4Q7V9K5"/>
<dbReference type="PROSITE" id="PS51257">
    <property type="entry name" value="PROKAR_LIPOPROTEIN"/>
    <property type="match status" value="1"/>
</dbReference>
<name>A0A4Q7V9K5_9BURK</name>
<dbReference type="EMBL" id="SHKP01000009">
    <property type="protein sequence ID" value="RZT92554.1"/>
    <property type="molecule type" value="Genomic_DNA"/>
</dbReference>
<feature type="region of interest" description="Disordered" evidence="1">
    <location>
        <begin position="31"/>
        <end position="52"/>
    </location>
</feature>
<feature type="chain" id="PRO_5020189809" description="Protein TonB" evidence="2">
    <location>
        <begin position="23"/>
        <end position="173"/>
    </location>
</feature>
<evidence type="ECO:0000256" key="2">
    <source>
        <dbReference type="SAM" id="SignalP"/>
    </source>
</evidence>
<keyword evidence="2" id="KW-0732">Signal</keyword>
<dbReference type="PROSITE" id="PS51318">
    <property type="entry name" value="TAT"/>
    <property type="match status" value="1"/>
</dbReference>
<sequence>MRFIERTSTRAAALTASAALLAGVLTSGCAPTQAPAPQPAPAPAPARPAALPDTGARWMAPATPKSLSELRALAAMRIRAANADRHYDGTVPDMLLGIPVLEVELNADGSVRRIDVLRKPSNPQAQDTIKLASDAVRRGAPYGDVSKLPRPWKFTETFLFTEDRKFKLRTLDQ</sequence>
<comment type="caution">
    <text evidence="3">The sequence shown here is derived from an EMBL/GenBank/DDBJ whole genome shotgun (WGS) entry which is preliminary data.</text>
</comment>
<organism evidence="3 4">
    <name type="scientific">Rivibacter subsaxonicus</name>
    <dbReference type="NCBI Taxonomy" id="457575"/>
    <lineage>
        <taxon>Bacteria</taxon>
        <taxon>Pseudomonadati</taxon>
        <taxon>Pseudomonadota</taxon>
        <taxon>Betaproteobacteria</taxon>
        <taxon>Burkholderiales</taxon>
        <taxon>Rivibacter</taxon>
    </lineage>
</organism>
<dbReference type="InterPro" id="IPR006311">
    <property type="entry name" value="TAT_signal"/>
</dbReference>
<evidence type="ECO:0000256" key="1">
    <source>
        <dbReference type="SAM" id="MobiDB-lite"/>
    </source>
</evidence>
<reference evidence="3 4" key="1">
    <citation type="submission" date="2019-02" db="EMBL/GenBank/DDBJ databases">
        <title>Genomic Encyclopedia of Type Strains, Phase IV (KMG-IV): sequencing the most valuable type-strain genomes for metagenomic binning, comparative biology and taxonomic classification.</title>
        <authorList>
            <person name="Goeker M."/>
        </authorList>
    </citation>
    <scope>NUCLEOTIDE SEQUENCE [LARGE SCALE GENOMIC DNA]</scope>
    <source>
        <strain evidence="3 4">DSM 19570</strain>
    </source>
</reference>
<accession>A0A4Q7V9K5</accession>
<dbReference type="RefSeq" id="WP_242617037.1">
    <property type="nucleotide sequence ID" value="NZ_SHKP01000009.1"/>
</dbReference>
<proteinExistence type="predicted"/>
<gene>
    <name evidence="3" type="ORF">EV670_3530</name>
</gene>
<evidence type="ECO:0000313" key="4">
    <source>
        <dbReference type="Proteomes" id="UP000293671"/>
    </source>
</evidence>
<evidence type="ECO:0000313" key="3">
    <source>
        <dbReference type="EMBL" id="RZT92554.1"/>
    </source>
</evidence>
<feature type="signal peptide" evidence="2">
    <location>
        <begin position="1"/>
        <end position="22"/>
    </location>
</feature>
<dbReference type="Proteomes" id="UP000293671">
    <property type="component" value="Unassembled WGS sequence"/>
</dbReference>